<dbReference type="GeneID" id="20661760"/>
<accession>G5AF25</accession>
<dbReference type="InParanoid" id="G5AF25"/>
<protein>
    <recommendedName>
        <fullName evidence="3">PiggyBac transposable element-derived protein domain-containing protein</fullName>
    </recommendedName>
</protein>
<evidence type="ECO:0000313" key="2">
    <source>
        <dbReference type="Proteomes" id="UP000002640"/>
    </source>
</evidence>
<dbReference type="RefSeq" id="XP_009538676.1">
    <property type="nucleotide sequence ID" value="XM_009540381.1"/>
</dbReference>
<evidence type="ECO:0008006" key="3">
    <source>
        <dbReference type="Google" id="ProtNLM"/>
    </source>
</evidence>
<dbReference type="EMBL" id="JH159165">
    <property type="protein sequence ID" value="EGZ05815.1"/>
    <property type="molecule type" value="Genomic_DNA"/>
</dbReference>
<reference evidence="1 2" key="1">
    <citation type="journal article" date="2006" name="Science">
        <title>Phytophthora genome sequences uncover evolutionary origins and mechanisms of pathogenesis.</title>
        <authorList>
            <person name="Tyler B.M."/>
            <person name="Tripathy S."/>
            <person name="Zhang X."/>
            <person name="Dehal P."/>
            <person name="Jiang R.H."/>
            <person name="Aerts A."/>
            <person name="Arredondo F.D."/>
            <person name="Baxter L."/>
            <person name="Bensasson D."/>
            <person name="Beynon J.L."/>
            <person name="Chapman J."/>
            <person name="Damasceno C.M."/>
            <person name="Dorrance A.E."/>
            <person name="Dou D."/>
            <person name="Dickerman A.W."/>
            <person name="Dubchak I.L."/>
            <person name="Garbelotto M."/>
            <person name="Gijzen M."/>
            <person name="Gordon S.G."/>
            <person name="Govers F."/>
            <person name="Grunwald N.J."/>
            <person name="Huang W."/>
            <person name="Ivors K.L."/>
            <person name="Jones R.W."/>
            <person name="Kamoun S."/>
            <person name="Krampis K."/>
            <person name="Lamour K.H."/>
            <person name="Lee M.K."/>
            <person name="McDonald W.H."/>
            <person name="Medina M."/>
            <person name="Meijer H.J."/>
            <person name="Nordberg E.K."/>
            <person name="Maclean D.J."/>
            <person name="Ospina-Giraldo M.D."/>
            <person name="Morris P.F."/>
            <person name="Phuntumart V."/>
            <person name="Putnam N.H."/>
            <person name="Rash S."/>
            <person name="Rose J.K."/>
            <person name="Sakihama Y."/>
            <person name="Salamov A.A."/>
            <person name="Savidor A."/>
            <person name="Scheuring C.F."/>
            <person name="Smith B.M."/>
            <person name="Sobral B.W."/>
            <person name="Terry A."/>
            <person name="Torto-Alalibo T.A."/>
            <person name="Win J."/>
            <person name="Xu Z."/>
            <person name="Zhang H."/>
            <person name="Grigoriev I.V."/>
            <person name="Rokhsar D.S."/>
            <person name="Boore J.L."/>
        </authorList>
    </citation>
    <scope>NUCLEOTIDE SEQUENCE [LARGE SCALE GENOMIC DNA]</scope>
    <source>
        <strain evidence="1 2">P6497</strain>
    </source>
</reference>
<proteinExistence type="predicted"/>
<organism evidence="1 2">
    <name type="scientific">Phytophthora sojae (strain P6497)</name>
    <name type="common">Soybean stem and root rot agent</name>
    <name type="synonym">Phytophthora megasperma f. sp. glycines</name>
    <dbReference type="NCBI Taxonomy" id="1094619"/>
    <lineage>
        <taxon>Eukaryota</taxon>
        <taxon>Sar</taxon>
        <taxon>Stramenopiles</taxon>
        <taxon>Oomycota</taxon>
        <taxon>Peronosporomycetes</taxon>
        <taxon>Peronosporales</taxon>
        <taxon>Peronosporaceae</taxon>
        <taxon>Phytophthora</taxon>
    </lineage>
</organism>
<dbReference type="KEGG" id="psoj:PHYSODRAFT_532573"/>
<keyword evidence="2" id="KW-1185">Reference proteome</keyword>
<sequence>MYVHHITLTNHVCACARYSLQLAIKYKKYYKSLFLGLVDLAVINAYIVHNAHRAAVGKRKMAHVKFLKDLHLQLCQLKDDDWDGLINNEILNATPSKSRSRSHRPEHTRVQNDEWRAGNNHTGSKRRTRVCKVCSLLKGTDGVRGGDSSIYCRDCKVTTSSKRPMASRVFLCDKPCNGVTRTSGYSHL</sequence>
<name>G5AF25_PHYSP</name>
<dbReference type="Proteomes" id="UP000002640">
    <property type="component" value="Unassembled WGS sequence"/>
</dbReference>
<dbReference type="AlphaFoldDB" id="G5AF25"/>
<gene>
    <name evidence="1" type="ORF">PHYSODRAFT_532573</name>
</gene>
<dbReference type="PANTHER" id="PTHR46599:SF3">
    <property type="entry name" value="PIGGYBAC TRANSPOSABLE ELEMENT-DERIVED PROTEIN 4"/>
    <property type="match status" value="1"/>
</dbReference>
<evidence type="ECO:0000313" key="1">
    <source>
        <dbReference type="EMBL" id="EGZ05815.1"/>
    </source>
</evidence>
<dbReference type="PANTHER" id="PTHR46599">
    <property type="entry name" value="PIGGYBAC TRANSPOSABLE ELEMENT-DERIVED PROTEIN 4"/>
    <property type="match status" value="1"/>
</dbReference>